<gene>
    <name evidence="3" type="ORF">JN12_01647</name>
</gene>
<dbReference type="AlphaFoldDB" id="A0A562VNQ1"/>
<dbReference type="CDD" id="cd00293">
    <property type="entry name" value="USP-like"/>
    <property type="match status" value="2"/>
</dbReference>
<feature type="domain" description="UspA" evidence="2">
    <location>
        <begin position="228"/>
        <end position="267"/>
    </location>
</feature>
<dbReference type="InterPro" id="IPR006015">
    <property type="entry name" value="Universal_stress_UspA"/>
</dbReference>
<name>A0A562VNQ1_9BACT</name>
<dbReference type="OrthoDB" id="5393836at2"/>
<evidence type="ECO:0000256" key="1">
    <source>
        <dbReference type="ARBA" id="ARBA00008791"/>
    </source>
</evidence>
<dbReference type="PANTHER" id="PTHR46268:SF15">
    <property type="entry name" value="UNIVERSAL STRESS PROTEIN HP_0031"/>
    <property type="match status" value="1"/>
</dbReference>
<dbReference type="Gene3D" id="3.40.50.12370">
    <property type="match status" value="1"/>
</dbReference>
<accession>A0A562VNQ1</accession>
<dbReference type="PANTHER" id="PTHR46268">
    <property type="entry name" value="STRESS RESPONSE PROTEIN NHAX"/>
    <property type="match status" value="1"/>
</dbReference>
<dbReference type="InterPro" id="IPR006016">
    <property type="entry name" value="UspA"/>
</dbReference>
<dbReference type="EMBL" id="VLLN01000008">
    <property type="protein sequence ID" value="TWJ19530.1"/>
    <property type="molecule type" value="Genomic_DNA"/>
</dbReference>
<evidence type="ECO:0000313" key="3">
    <source>
        <dbReference type="EMBL" id="TWJ19530.1"/>
    </source>
</evidence>
<dbReference type="RefSeq" id="WP_145021035.1">
    <property type="nucleotide sequence ID" value="NZ_VLLN01000008.1"/>
</dbReference>
<comment type="similarity">
    <text evidence="1">Belongs to the universal stress protein A family.</text>
</comment>
<organism evidence="3 4">
    <name type="scientific">Geobacter argillaceus</name>
    <dbReference type="NCBI Taxonomy" id="345631"/>
    <lineage>
        <taxon>Bacteria</taxon>
        <taxon>Pseudomonadati</taxon>
        <taxon>Thermodesulfobacteriota</taxon>
        <taxon>Desulfuromonadia</taxon>
        <taxon>Geobacterales</taxon>
        <taxon>Geobacteraceae</taxon>
        <taxon>Geobacter</taxon>
    </lineage>
</organism>
<keyword evidence="4" id="KW-1185">Reference proteome</keyword>
<protein>
    <submittedName>
        <fullName evidence="3">Nucleotide-binding universal stress UspA family protein</fullName>
    </submittedName>
</protein>
<comment type="caution">
    <text evidence="3">The sequence shown here is derived from an EMBL/GenBank/DDBJ whole genome shotgun (WGS) entry which is preliminary data.</text>
</comment>
<dbReference type="SUPFAM" id="SSF52402">
    <property type="entry name" value="Adenine nucleotide alpha hydrolases-like"/>
    <property type="match status" value="2"/>
</dbReference>
<evidence type="ECO:0000313" key="4">
    <source>
        <dbReference type="Proteomes" id="UP000319449"/>
    </source>
</evidence>
<evidence type="ECO:0000259" key="2">
    <source>
        <dbReference type="Pfam" id="PF00582"/>
    </source>
</evidence>
<sequence length="268" mass="28772">MVLRNILLHIDASPACEGRIDLALAIAKQHGASVTGLSIITHAPHEPRRQVMEQQTAERAERFRQRGISAGVPVQWRNVEWGVVGVGMAEVLIRQSYATDLVIVGQSGGPAQRLGVPADLPQRLLLGSGRPVLVVPHAGRFHATGNRILVAWKEGREATRALSEAMPLLTGATTVRLLTVAPADPAGQPDPWEGIREYLGRHGVHVETELVPTTATPLGDLLLNRVCDEEFDLLVMGAFAHSSQGGVVLGTVAAQILREMTVPVLMAH</sequence>
<feature type="domain" description="UspA" evidence="2">
    <location>
        <begin position="4"/>
        <end position="136"/>
    </location>
</feature>
<dbReference type="Proteomes" id="UP000319449">
    <property type="component" value="Unassembled WGS sequence"/>
</dbReference>
<dbReference type="PRINTS" id="PR01438">
    <property type="entry name" value="UNVRSLSTRESS"/>
</dbReference>
<reference evidence="3 4" key="1">
    <citation type="submission" date="2019-07" db="EMBL/GenBank/DDBJ databases">
        <title>Genomic Encyclopedia of Archaeal and Bacterial Type Strains, Phase II (KMG-II): from individual species to whole genera.</title>
        <authorList>
            <person name="Goeker M."/>
        </authorList>
    </citation>
    <scope>NUCLEOTIDE SEQUENCE [LARGE SCALE GENOMIC DNA]</scope>
    <source>
        <strain evidence="3 4">ATCC BAA-1139</strain>
    </source>
</reference>
<proteinExistence type="inferred from homology"/>
<dbReference type="Pfam" id="PF00582">
    <property type="entry name" value="Usp"/>
    <property type="match status" value="2"/>
</dbReference>